<dbReference type="SUPFAM" id="SSF54631">
    <property type="entry name" value="CBS-domain pair"/>
    <property type="match status" value="1"/>
</dbReference>
<sequence>MTTMKWLPLHRTTRVRRPEKSASPRVEVTENRAPLCAADLMSCSIPLVKVGIQLDAAARVLANSGATTIAVVDEAGFLVNVITADSVARTQKAVSWALTDADHSVLPAELTSSVLNFALPPFCVGLRTPLPEILETMLQSGLRSIPVVYYGHPIGIVSWPECSRPSGLAGKPRVEFFGR</sequence>
<gene>
    <name evidence="2" type="ORF">FGL95_01860</name>
</gene>
<dbReference type="AlphaFoldDB" id="A0A848K919"/>
<name>A0A848K919_9NOCA</name>
<protein>
    <submittedName>
        <fullName evidence="2">CBS domain-containing protein</fullName>
    </submittedName>
</protein>
<proteinExistence type="predicted"/>
<dbReference type="RefSeq" id="WP_169584476.1">
    <property type="nucleotide sequence ID" value="NZ_VCQU01000001.1"/>
</dbReference>
<reference evidence="2 3" key="2">
    <citation type="submission" date="2020-06" db="EMBL/GenBank/DDBJ databases">
        <title>Antribacter stalactiti gen. nov., sp. nov., a new member of the family Nacardiaceae isolated from a cave.</title>
        <authorList>
            <person name="Kim I.S."/>
        </authorList>
    </citation>
    <scope>NUCLEOTIDE SEQUENCE [LARGE SCALE GENOMIC DNA]</scope>
    <source>
        <strain evidence="2 3">YC2-7</strain>
    </source>
</reference>
<keyword evidence="3" id="KW-1185">Reference proteome</keyword>
<comment type="caution">
    <text evidence="2">The sequence shown here is derived from an EMBL/GenBank/DDBJ whole genome shotgun (WGS) entry which is preliminary data.</text>
</comment>
<accession>A0A848K919</accession>
<dbReference type="Gene3D" id="3.10.580.10">
    <property type="entry name" value="CBS-domain"/>
    <property type="match status" value="1"/>
</dbReference>
<evidence type="ECO:0000313" key="3">
    <source>
        <dbReference type="Proteomes" id="UP000535543"/>
    </source>
</evidence>
<evidence type="ECO:0000259" key="1">
    <source>
        <dbReference type="Pfam" id="PF00571"/>
    </source>
</evidence>
<dbReference type="Proteomes" id="UP000535543">
    <property type="component" value="Unassembled WGS sequence"/>
</dbReference>
<evidence type="ECO:0000313" key="2">
    <source>
        <dbReference type="EMBL" id="NMN93784.1"/>
    </source>
</evidence>
<feature type="domain" description="CBS" evidence="1">
    <location>
        <begin position="120"/>
        <end position="158"/>
    </location>
</feature>
<dbReference type="InterPro" id="IPR000644">
    <property type="entry name" value="CBS_dom"/>
</dbReference>
<feature type="domain" description="CBS" evidence="1">
    <location>
        <begin position="38"/>
        <end position="89"/>
    </location>
</feature>
<dbReference type="Pfam" id="PF00571">
    <property type="entry name" value="CBS"/>
    <property type="match status" value="2"/>
</dbReference>
<dbReference type="CDD" id="cd02205">
    <property type="entry name" value="CBS_pair_SF"/>
    <property type="match status" value="1"/>
</dbReference>
<dbReference type="EMBL" id="VCQU01000001">
    <property type="protein sequence ID" value="NMN93784.1"/>
    <property type="molecule type" value="Genomic_DNA"/>
</dbReference>
<reference evidence="2 3" key="1">
    <citation type="submission" date="2019-05" db="EMBL/GenBank/DDBJ databases">
        <authorList>
            <person name="Lee S.D."/>
        </authorList>
    </citation>
    <scope>NUCLEOTIDE SEQUENCE [LARGE SCALE GENOMIC DNA]</scope>
    <source>
        <strain evidence="2 3">YC2-7</strain>
    </source>
</reference>
<organism evidence="2 3">
    <name type="scientific">Antrihabitans stalactiti</name>
    <dbReference type="NCBI Taxonomy" id="2584121"/>
    <lineage>
        <taxon>Bacteria</taxon>
        <taxon>Bacillati</taxon>
        <taxon>Actinomycetota</taxon>
        <taxon>Actinomycetes</taxon>
        <taxon>Mycobacteriales</taxon>
        <taxon>Nocardiaceae</taxon>
        <taxon>Antrihabitans</taxon>
    </lineage>
</organism>
<dbReference type="InterPro" id="IPR046342">
    <property type="entry name" value="CBS_dom_sf"/>
</dbReference>